<dbReference type="OrthoDB" id="9795766at2"/>
<dbReference type="RefSeq" id="WP_124703122.1">
    <property type="nucleotide sequence ID" value="NZ_BGOW01000001.1"/>
</dbReference>
<reference evidence="2 3" key="1">
    <citation type="journal article" date="2019" name="Front. Microbiol.">
        <title>Genomes of Neutrophilic Sulfur-Oxidizing Chemolithoautotrophs Representing 9 Proteobacterial Species From 8 Genera.</title>
        <authorList>
            <person name="Watanabe T."/>
            <person name="Kojima H."/>
            <person name="Umezawa K."/>
            <person name="Hori C."/>
            <person name="Takasuka T.E."/>
            <person name="Kato Y."/>
            <person name="Fukui M."/>
        </authorList>
    </citation>
    <scope>NUCLEOTIDE SEQUENCE [LARGE SCALE GENOMIC DNA]</scope>
    <source>
        <strain evidence="2 3">TTN</strain>
    </source>
</reference>
<feature type="domain" description="SpoVT-AbrB" evidence="1">
    <location>
        <begin position="6"/>
        <end position="49"/>
    </location>
</feature>
<protein>
    <recommendedName>
        <fullName evidence="1">SpoVT-AbrB domain-containing protein</fullName>
    </recommendedName>
</protein>
<dbReference type="Pfam" id="PF04014">
    <property type="entry name" value="MazE_antitoxin"/>
    <property type="match status" value="1"/>
</dbReference>
<evidence type="ECO:0000313" key="2">
    <source>
        <dbReference type="EMBL" id="GBL44274.1"/>
    </source>
</evidence>
<dbReference type="SMART" id="SM00966">
    <property type="entry name" value="SpoVT_AbrB"/>
    <property type="match status" value="1"/>
</dbReference>
<proteinExistence type="predicted"/>
<dbReference type="Gene3D" id="2.10.260.10">
    <property type="match status" value="1"/>
</dbReference>
<accession>A0A401J9N3</accession>
<name>A0A401J9N3_9PROT</name>
<dbReference type="Proteomes" id="UP000286806">
    <property type="component" value="Unassembled WGS sequence"/>
</dbReference>
<dbReference type="AlphaFoldDB" id="A0A401J9N3"/>
<dbReference type="EMBL" id="BGOW01000001">
    <property type="protein sequence ID" value="GBL44274.1"/>
    <property type="molecule type" value="Genomic_DNA"/>
</dbReference>
<dbReference type="GO" id="GO:0003677">
    <property type="term" value="F:DNA binding"/>
    <property type="evidence" value="ECO:0007669"/>
    <property type="project" value="InterPro"/>
</dbReference>
<keyword evidence="3" id="KW-1185">Reference proteome</keyword>
<dbReference type="SUPFAM" id="SSF89447">
    <property type="entry name" value="AbrB/MazE/MraZ-like"/>
    <property type="match status" value="1"/>
</dbReference>
<gene>
    <name evidence="2" type="ORF">SFMTTN_0069</name>
</gene>
<evidence type="ECO:0000259" key="1">
    <source>
        <dbReference type="SMART" id="SM00966"/>
    </source>
</evidence>
<sequence>MEAKLVKIGNSKGVRLPKAMLIQTGMTERIEIEARGHNIILKPVKEPRSGWEASFAKGGCDLTEEDHAWLDADLVTSDSDSW</sequence>
<dbReference type="InterPro" id="IPR007159">
    <property type="entry name" value="SpoVT-AbrB_dom"/>
</dbReference>
<comment type="caution">
    <text evidence="2">The sequence shown here is derived from an EMBL/GenBank/DDBJ whole genome shotgun (WGS) entry which is preliminary data.</text>
</comment>
<evidence type="ECO:0000313" key="3">
    <source>
        <dbReference type="Proteomes" id="UP000286806"/>
    </source>
</evidence>
<dbReference type="InterPro" id="IPR037914">
    <property type="entry name" value="SpoVT-AbrB_sf"/>
</dbReference>
<organism evidence="2 3">
    <name type="scientific">Sulfuriferula multivorans</name>
    <dbReference type="NCBI Taxonomy" id="1559896"/>
    <lineage>
        <taxon>Bacteria</taxon>
        <taxon>Pseudomonadati</taxon>
        <taxon>Pseudomonadota</taxon>
        <taxon>Betaproteobacteria</taxon>
        <taxon>Nitrosomonadales</taxon>
        <taxon>Sulfuricellaceae</taxon>
        <taxon>Sulfuriferula</taxon>
    </lineage>
</organism>